<evidence type="ECO:0000313" key="1">
    <source>
        <dbReference type="EMBL" id="KAH7910677.1"/>
    </source>
</evidence>
<protein>
    <submittedName>
        <fullName evidence="1">Uncharacterized protein</fullName>
    </submittedName>
</protein>
<proteinExistence type="predicted"/>
<dbReference type="EMBL" id="MU267704">
    <property type="protein sequence ID" value="KAH7910677.1"/>
    <property type="molecule type" value="Genomic_DNA"/>
</dbReference>
<comment type="caution">
    <text evidence="1">The sequence shown here is derived from an EMBL/GenBank/DDBJ whole genome shotgun (WGS) entry which is preliminary data.</text>
</comment>
<accession>A0ACB8ABL3</accession>
<reference evidence="1" key="1">
    <citation type="journal article" date="2021" name="New Phytol.">
        <title>Evolutionary innovations through gain and loss of genes in the ectomycorrhizal Boletales.</title>
        <authorList>
            <person name="Wu G."/>
            <person name="Miyauchi S."/>
            <person name="Morin E."/>
            <person name="Kuo A."/>
            <person name="Drula E."/>
            <person name="Varga T."/>
            <person name="Kohler A."/>
            <person name="Feng B."/>
            <person name="Cao Y."/>
            <person name="Lipzen A."/>
            <person name="Daum C."/>
            <person name="Hundley H."/>
            <person name="Pangilinan J."/>
            <person name="Johnson J."/>
            <person name="Barry K."/>
            <person name="LaButti K."/>
            <person name="Ng V."/>
            <person name="Ahrendt S."/>
            <person name="Min B."/>
            <person name="Choi I.G."/>
            <person name="Park H."/>
            <person name="Plett J.M."/>
            <person name="Magnuson J."/>
            <person name="Spatafora J.W."/>
            <person name="Nagy L.G."/>
            <person name="Henrissat B."/>
            <person name="Grigoriev I.V."/>
            <person name="Yang Z.L."/>
            <person name="Xu J."/>
            <person name="Martin F.M."/>
        </authorList>
    </citation>
    <scope>NUCLEOTIDE SEQUENCE</scope>
    <source>
        <strain evidence="1">ATCC 28755</strain>
    </source>
</reference>
<dbReference type="Proteomes" id="UP000790377">
    <property type="component" value="Unassembled WGS sequence"/>
</dbReference>
<evidence type="ECO:0000313" key="2">
    <source>
        <dbReference type="Proteomes" id="UP000790377"/>
    </source>
</evidence>
<keyword evidence="2" id="KW-1185">Reference proteome</keyword>
<sequence length="175" mass="19975">MMFLSQGHTEEELPGLRKQWDENCNDFFKSWDVKYKIVGRKPKPGDTFTVFQIPGSQHAIRIWDGGMDSCGLFFLDYYDVEKGVPVNTPHGYEIYPVEIPGVLTLPGPLRSLEYACQNLRPDEIYDGREKFCVSKGSHWRLVREGHSDVLFATPTYAEGLPTQYVTGKLCQSLPH</sequence>
<gene>
    <name evidence="1" type="ORF">BJ138DRAFT_1152371</name>
</gene>
<organism evidence="1 2">
    <name type="scientific">Hygrophoropsis aurantiaca</name>
    <dbReference type="NCBI Taxonomy" id="72124"/>
    <lineage>
        <taxon>Eukaryota</taxon>
        <taxon>Fungi</taxon>
        <taxon>Dikarya</taxon>
        <taxon>Basidiomycota</taxon>
        <taxon>Agaricomycotina</taxon>
        <taxon>Agaricomycetes</taxon>
        <taxon>Agaricomycetidae</taxon>
        <taxon>Boletales</taxon>
        <taxon>Coniophorineae</taxon>
        <taxon>Hygrophoropsidaceae</taxon>
        <taxon>Hygrophoropsis</taxon>
    </lineage>
</organism>
<name>A0ACB8ABL3_9AGAM</name>